<feature type="domain" description="Retroviral polymerase SH3-like" evidence="2">
    <location>
        <begin position="6"/>
        <end position="67"/>
    </location>
</feature>
<evidence type="ECO:0000313" key="4">
    <source>
        <dbReference type="Proteomes" id="UP001152523"/>
    </source>
</evidence>
<feature type="region of interest" description="Disordered" evidence="1">
    <location>
        <begin position="86"/>
        <end position="125"/>
    </location>
</feature>
<evidence type="ECO:0000313" key="3">
    <source>
        <dbReference type="EMBL" id="CAH9143251.1"/>
    </source>
</evidence>
<protein>
    <recommendedName>
        <fullName evidence="2">Retroviral polymerase SH3-like domain-containing protein</fullName>
    </recommendedName>
</protein>
<sequence length="125" mass="14474">MRVFSCLVYIQNTKTWGDKFEERGKPCVFLGYPHGQKGYRVYDLIEENILTTRDVTFVESIFPFKTTDLAKPVNTWEDERIVDVDLPEQREDMRDPGHDTPDTFNNELNSLKVVPNSQEEGIDSG</sequence>
<accession>A0AAV0G5J4</accession>
<keyword evidence="4" id="KW-1185">Reference proteome</keyword>
<dbReference type="Pfam" id="PF25597">
    <property type="entry name" value="SH3_retrovirus"/>
    <property type="match status" value="1"/>
</dbReference>
<organism evidence="3 4">
    <name type="scientific">Cuscuta epithymum</name>
    <dbReference type="NCBI Taxonomy" id="186058"/>
    <lineage>
        <taxon>Eukaryota</taxon>
        <taxon>Viridiplantae</taxon>
        <taxon>Streptophyta</taxon>
        <taxon>Embryophyta</taxon>
        <taxon>Tracheophyta</taxon>
        <taxon>Spermatophyta</taxon>
        <taxon>Magnoliopsida</taxon>
        <taxon>eudicotyledons</taxon>
        <taxon>Gunneridae</taxon>
        <taxon>Pentapetalae</taxon>
        <taxon>asterids</taxon>
        <taxon>lamiids</taxon>
        <taxon>Solanales</taxon>
        <taxon>Convolvulaceae</taxon>
        <taxon>Cuscuteae</taxon>
        <taxon>Cuscuta</taxon>
        <taxon>Cuscuta subgen. Cuscuta</taxon>
    </lineage>
</organism>
<feature type="compositionally biased region" description="Basic and acidic residues" evidence="1">
    <location>
        <begin position="86"/>
        <end position="101"/>
    </location>
</feature>
<evidence type="ECO:0000256" key="1">
    <source>
        <dbReference type="SAM" id="MobiDB-lite"/>
    </source>
</evidence>
<dbReference type="InterPro" id="IPR057670">
    <property type="entry name" value="SH3_retrovirus"/>
</dbReference>
<dbReference type="Proteomes" id="UP001152523">
    <property type="component" value="Unassembled WGS sequence"/>
</dbReference>
<gene>
    <name evidence="3" type="ORF">CEPIT_LOCUS40529</name>
</gene>
<name>A0AAV0G5J4_9ASTE</name>
<dbReference type="EMBL" id="CAMAPF010001049">
    <property type="protein sequence ID" value="CAH9143251.1"/>
    <property type="molecule type" value="Genomic_DNA"/>
</dbReference>
<dbReference type="AlphaFoldDB" id="A0AAV0G5J4"/>
<reference evidence="3" key="1">
    <citation type="submission" date="2022-07" db="EMBL/GenBank/DDBJ databases">
        <authorList>
            <person name="Macas J."/>
            <person name="Novak P."/>
            <person name="Neumann P."/>
        </authorList>
    </citation>
    <scope>NUCLEOTIDE SEQUENCE</scope>
</reference>
<evidence type="ECO:0000259" key="2">
    <source>
        <dbReference type="Pfam" id="PF25597"/>
    </source>
</evidence>
<comment type="caution">
    <text evidence="3">The sequence shown here is derived from an EMBL/GenBank/DDBJ whole genome shotgun (WGS) entry which is preliminary data.</text>
</comment>
<proteinExistence type="predicted"/>
<feature type="compositionally biased region" description="Polar residues" evidence="1">
    <location>
        <begin position="102"/>
        <end position="119"/>
    </location>
</feature>